<feature type="transmembrane region" description="Helical" evidence="8">
    <location>
        <begin position="389"/>
        <end position="409"/>
    </location>
</feature>
<evidence type="ECO:0000256" key="7">
    <source>
        <dbReference type="ARBA" id="ARBA00023288"/>
    </source>
</evidence>
<keyword evidence="5" id="KW-0336">GPI-anchor</keyword>
<feature type="transmembrane region" description="Helical" evidence="8">
    <location>
        <begin position="563"/>
        <end position="585"/>
    </location>
</feature>
<dbReference type="GO" id="GO:0005886">
    <property type="term" value="C:plasma membrane"/>
    <property type="evidence" value="ECO:0007669"/>
    <property type="project" value="UniProtKB-SubCell"/>
</dbReference>
<dbReference type="STRING" id="1194695.A0A5A7UYW1"/>
<dbReference type="InterPro" id="IPR039672">
    <property type="entry name" value="MFS_2"/>
</dbReference>
<keyword evidence="8" id="KW-0472">Membrane</keyword>
<dbReference type="FunFam" id="1.10.110.10:FF:000001">
    <property type="entry name" value="Bifunctional inhibitor/lipid-transfer protein/seed storage 2S albumin superfamily protein"/>
    <property type="match status" value="1"/>
</dbReference>
<accession>A0A5A7UYW1</accession>
<feature type="transmembrane region" description="Helical" evidence="8">
    <location>
        <begin position="470"/>
        <end position="496"/>
    </location>
</feature>
<keyword evidence="5" id="KW-0325">Glycoprotein</keyword>
<protein>
    <submittedName>
        <fullName evidence="11">Major facilitator superfamily domain-containing protein 12</fullName>
    </submittedName>
</protein>
<comment type="subcellular location">
    <subcellularLocation>
        <location evidence="1">Cell membrane</location>
        <topology evidence="1">Lipid-anchor</topology>
        <topology evidence="1">GPI-anchor</topology>
    </subcellularLocation>
</comment>
<name>A0A5A7UYW1_CUCMM</name>
<dbReference type="EMBL" id="SSTE01006676">
    <property type="protein sequence ID" value="KAA0058671.1"/>
    <property type="molecule type" value="Genomic_DNA"/>
</dbReference>
<evidence type="ECO:0000256" key="5">
    <source>
        <dbReference type="ARBA" id="ARBA00022622"/>
    </source>
</evidence>
<dbReference type="SUPFAM" id="SSF103473">
    <property type="entry name" value="MFS general substrate transporter"/>
    <property type="match status" value="1"/>
</dbReference>
<organism evidence="11 12">
    <name type="scientific">Cucumis melo var. makuwa</name>
    <name type="common">Oriental melon</name>
    <dbReference type="NCBI Taxonomy" id="1194695"/>
    <lineage>
        <taxon>Eukaryota</taxon>
        <taxon>Viridiplantae</taxon>
        <taxon>Streptophyta</taxon>
        <taxon>Embryophyta</taxon>
        <taxon>Tracheophyta</taxon>
        <taxon>Spermatophyta</taxon>
        <taxon>Magnoliopsida</taxon>
        <taxon>eudicotyledons</taxon>
        <taxon>Gunneridae</taxon>
        <taxon>Pentapetalae</taxon>
        <taxon>rosids</taxon>
        <taxon>fabids</taxon>
        <taxon>Cucurbitales</taxon>
        <taxon>Cucurbitaceae</taxon>
        <taxon>Benincaseae</taxon>
        <taxon>Cucumis</taxon>
    </lineage>
</organism>
<dbReference type="Gene3D" id="1.20.1250.20">
    <property type="entry name" value="MFS general substrate transporter like domains"/>
    <property type="match status" value="1"/>
</dbReference>
<keyword evidence="8" id="KW-0812">Transmembrane</keyword>
<dbReference type="Proteomes" id="UP000321393">
    <property type="component" value="Unassembled WGS sequence"/>
</dbReference>
<comment type="similarity">
    <text evidence="3">Belongs to the plant LTP family.</text>
</comment>
<evidence type="ECO:0000256" key="1">
    <source>
        <dbReference type="ARBA" id="ARBA00004609"/>
    </source>
</evidence>
<dbReference type="GO" id="GO:0008643">
    <property type="term" value="P:carbohydrate transport"/>
    <property type="evidence" value="ECO:0007669"/>
    <property type="project" value="InterPro"/>
</dbReference>
<feature type="signal peptide" evidence="9">
    <location>
        <begin position="1"/>
        <end position="26"/>
    </location>
</feature>
<dbReference type="Pfam" id="PF14368">
    <property type="entry name" value="LTP_2"/>
    <property type="match status" value="1"/>
</dbReference>
<feature type="transmembrane region" description="Helical" evidence="8">
    <location>
        <begin position="421"/>
        <end position="441"/>
    </location>
</feature>
<keyword evidence="7" id="KW-0449">Lipoprotein</keyword>
<proteinExistence type="inferred from homology"/>
<dbReference type="InterPro" id="IPR016140">
    <property type="entry name" value="Bifunc_inhib/LTP/seed_store"/>
</dbReference>
<reference evidence="11 12" key="1">
    <citation type="submission" date="2019-08" db="EMBL/GenBank/DDBJ databases">
        <title>Draft genome sequences of two oriental melons (Cucumis melo L. var makuwa).</title>
        <authorList>
            <person name="Kwon S.-Y."/>
        </authorList>
    </citation>
    <scope>NUCLEOTIDE SEQUENCE [LARGE SCALE GENOMIC DNA]</scope>
    <source>
        <strain evidence="12">cv. SW 3</strain>
        <tissue evidence="11">Leaf</tissue>
    </source>
</reference>
<evidence type="ECO:0000256" key="3">
    <source>
        <dbReference type="ARBA" id="ARBA00009748"/>
    </source>
</evidence>
<evidence type="ECO:0000256" key="6">
    <source>
        <dbReference type="ARBA" id="ARBA00022729"/>
    </source>
</evidence>
<gene>
    <name evidence="11" type="ORF">E6C27_scaffold339G001410</name>
</gene>
<dbReference type="GO" id="GO:0015293">
    <property type="term" value="F:symporter activity"/>
    <property type="evidence" value="ECO:0007669"/>
    <property type="project" value="InterPro"/>
</dbReference>
<dbReference type="InterPro" id="IPR036259">
    <property type="entry name" value="MFS_trans_sf"/>
</dbReference>
<comment type="similarity">
    <text evidence="2">Belongs to the major facilitator superfamily.</text>
</comment>
<evidence type="ECO:0000256" key="9">
    <source>
        <dbReference type="SAM" id="SignalP"/>
    </source>
</evidence>
<evidence type="ECO:0000259" key="10">
    <source>
        <dbReference type="SMART" id="SM00499"/>
    </source>
</evidence>
<evidence type="ECO:0000256" key="4">
    <source>
        <dbReference type="ARBA" id="ARBA00022475"/>
    </source>
</evidence>
<keyword evidence="8" id="KW-1133">Transmembrane helix</keyword>
<dbReference type="OrthoDB" id="1730117at2759"/>
<keyword evidence="6 9" id="KW-0732">Signal</keyword>
<dbReference type="SMART" id="SM00499">
    <property type="entry name" value="AAI"/>
    <property type="match status" value="1"/>
</dbReference>
<dbReference type="InterPro" id="IPR036312">
    <property type="entry name" value="Bifun_inhib/LTP/seed_sf"/>
</dbReference>
<evidence type="ECO:0000313" key="12">
    <source>
        <dbReference type="Proteomes" id="UP000321393"/>
    </source>
</evidence>
<evidence type="ECO:0000313" key="11">
    <source>
        <dbReference type="EMBL" id="KAA0058671.1"/>
    </source>
</evidence>
<feature type="transmembrane region" description="Helical" evidence="8">
    <location>
        <begin position="508"/>
        <end position="525"/>
    </location>
</feature>
<keyword evidence="4" id="KW-1003">Cell membrane</keyword>
<comment type="caution">
    <text evidence="11">The sequence shown here is derived from an EMBL/GenBank/DDBJ whole genome shotgun (WGS) entry which is preliminary data.</text>
</comment>
<evidence type="ECO:0000256" key="2">
    <source>
        <dbReference type="ARBA" id="ARBA00008335"/>
    </source>
</evidence>
<feature type="transmembrane region" description="Helical" evidence="8">
    <location>
        <begin position="348"/>
        <end position="369"/>
    </location>
</feature>
<sequence>MEGFRLCFKWFLLMLLLLLLRSPSSVRFVGGDDKKDKEECTPQLAGMATCLPYVSGDAKTPTPDCCSGLKEVLKNNKKCLCVIVKDRNDPDLGLQINVTLALGLPDICHATANVSNCPALLNLPSNSSEAQVFYQLGKGKSSSALPPAPIISPSSPATISSTVGGGSTKSGGYKIGKKWYFHGHVLDGSESEYGLSSFCGGARITMNVTGHKIEKETKFVSAISTMSNDDESSLSHTQPIGRWSIFCFGLGHMLNDITAACWFTYLLLFLTDIGLSPGNAATVMLSGQVADGVTTIFAGELIDRFGHLKIWHGAGSVLVAVSFSSVFGGCLPCIFYSRSSSTLQTVGYSFFAAIFNVGWAATQVSHMSMVNCITLNSTSRVALASCRNAFNMVANLSLYAVALLVFSITKAKSHADIEYQYRVIAYISIFIGCCFVVIFLVGTKEPSLKVAVQGNRGTRISWSYWFKKVLYYQVALAYVLTRLIVNVSQAFLAYYVINDLHMAQSATALVPAIIYVFSFIISVVLQEVVWTGQRLKIYYSAGGIIWMFCGAAILILPSSLSAFMYVMSTFIGIANALMMVTGVSMQSVLVGTDLNGCAFVCGSLSFLDKISCGLALYFLESFQSSTALHVSENTPLNATYISVTRYGLGLVPAVCAFLGVAVTISMNLGAPYAKYLTESLLE</sequence>
<feature type="transmembrane region" description="Helical" evidence="8">
    <location>
        <begin position="310"/>
        <end position="336"/>
    </location>
</feature>
<dbReference type="PANTHER" id="PTHR11328">
    <property type="entry name" value="MAJOR FACILITATOR SUPERFAMILY DOMAIN-CONTAINING PROTEIN"/>
    <property type="match status" value="1"/>
</dbReference>
<feature type="transmembrane region" description="Helical" evidence="8">
    <location>
        <begin position="537"/>
        <end position="556"/>
    </location>
</feature>
<feature type="transmembrane region" description="Helical" evidence="8">
    <location>
        <begin position="646"/>
        <end position="670"/>
    </location>
</feature>
<dbReference type="AlphaFoldDB" id="A0A5A7UYW1"/>
<dbReference type="SUPFAM" id="SSF47699">
    <property type="entry name" value="Bifunctional inhibitor/lipid-transfer protein/seed storage 2S albumin"/>
    <property type="match status" value="1"/>
</dbReference>
<dbReference type="GO" id="GO:0098552">
    <property type="term" value="C:side of membrane"/>
    <property type="evidence" value="ECO:0007669"/>
    <property type="project" value="UniProtKB-KW"/>
</dbReference>
<evidence type="ECO:0000256" key="8">
    <source>
        <dbReference type="SAM" id="Phobius"/>
    </source>
</evidence>
<dbReference type="FunFam" id="1.20.1250.20:FF:000267">
    <property type="entry name" value="AT3g60070/T2O9_50"/>
    <property type="match status" value="1"/>
</dbReference>
<dbReference type="Pfam" id="PF13347">
    <property type="entry name" value="MFS_2"/>
    <property type="match status" value="1"/>
</dbReference>
<dbReference type="CDD" id="cd00010">
    <property type="entry name" value="AAI_LTSS"/>
    <property type="match status" value="1"/>
</dbReference>
<dbReference type="Gene3D" id="1.10.110.10">
    <property type="entry name" value="Plant lipid-transfer and hydrophobic proteins"/>
    <property type="match status" value="1"/>
</dbReference>
<feature type="domain" description="Bifunctional inhibitor/plant lipid transfer protein/seed storage helical" evidence="10">
    <location>
        <begin position="40"/>
        <end position="117"/>
    </location>
</feature>
<dbReference type="PANTHER" id="PTHR11328:SF28">
    <property type="entry name" value="MAJOR FACILITATOR SUPERFAMILY DOMAIN-CONTAINING PROTEIN 12"/>
    <property type="match status" value="1"/>
</dbReference>
<feature type="chain" id="PRO_5022714042" evidence="9">
    <location>
        <begin position="27"/>
        <end position="682"/>
    </location>
</feature>